<gene>
    <name evidence="3" type="ORF">PM001_LOCUS21915</name>
</gene>
<evidence type="ECO:0008006" key="5">
    <source>
        <dbReference type="Google" id="ProtNLM"/>
    </source>
</evidence>
<proteinExistence type="predicted"/>
<dbReference type="PANTHER" id="PTHR22538">
    <property type="entry name" value="CILIA- AND FLAGELLA-ASSOCIATED PROTEIN 74"/>
    <property type="match status" value="1"/>
</dbReference>
<protein>
    <recommendedName>
        <fullName evidence="5">GPI inositol-deacylase</fullName>
    </recommendedName>
</protein>
<comment type="caution">
    <text evidence="3">The sequence shown here is derived from an EMBL/GenBank/DDBJ whole genome shotgun (WGS) entry which is preliminary data.</text>
</comment>
<dbReference type="Proteomes" id="UP001162060">
    <property type="component" value="Unassembled WGS sequence"/>
</dbReference>
<dbReference type="InterPro" id="IPR029058">
    <property type="entry name" value="AB_hydrolase_fold"/>
</dbReference>
<evidence type="ECO:0000256" key="1">
    <source>
        <dbReference type="SAM" id="MobiDB-lite"/>
    </source>
</evidence>
<dbReference type="PANTHER" id="PTHR22538:SF1">
    <property type="entry name" value="VWFD DOMAIN-CONTAINING PROTEIN"/>
    <property type="match status" value="1"/>
</dbReference>
<evidence type="ECO:0000313" key="4">
    <source>
        <dbReference type="Proteomes" id="UP001162060"/>
    </source>
</evidence>
<feature type="region of interest" description="Disordered" evidence="1">
    <location>
        <begin position="29"/>
        <end position="49"/>
    </location>
</feature>
<feature type="chain" id="PRO_5043954131" description="GPI inositol-deacylase" evidence="2">
    <location>
        <begin position="25"/>
        <end position="552"/>
    </location>
</feature>
<dbReference type="Gene3D" id="3.40.50.1820">
    <property type="entry name" value="alpha/beta hydrolase"/>
    <property type="match status" value="1"/>
</dbReference>
<sequence length="552" mass="59445">MNHYMRLVSAIAVALLVLGSKTSATSSQVVASETIDDDQQQQPPPAAPPAVASLADLPLLKLHVTLHRTAMALHGDSEFDVFATPVVSEDGTRVRYDGYATFVEGHLCITYALVNGAPYLTTNDSSSNAETVRCIPSSQLPFDDMLPAINEATPIPSASIGGKAIECEGGTLLKTSFGGIWYAICSLGPAGFTAYASDVTIDVNYLADSVVRTPKTKSNDRSSCETLVEAIALTPTGLALVSGSDLPLPSSSRKLMEASHMSMLGFSSCSCNSARRPCLFIHGLGNENEEQGLMNSSRHFGWDKIQDHAPCCTSIKYVALNTVDYGWTSPVLQRKLCNRSLSMSPSSDALSRTIEDTIVVTHSMGGLMFAGALANAKCHLAPSSTWIALSPPMFGSMASDHLVDYCKHNVENLAAKMMFEGKCPASKSTRSIAYTNEKYSSKKLDAAYDAAQVVYRRHVFAAMCSSSYVGNISKYQFKYIMGGSMIPHKSSKNDGLVEFLSCAGGIPPSKFGNTPHNRFYRCELNHADTAFKTGDGIFKSTVRPVTWFECLL</sequence>
<dbReference type="SUPFAM" id="SSF53474">
    <property type="entry name" value="alpha/beta-Hydrolases"/>
    <property type="match status" value="1"/>
</dbReference>
<reference evidence="3" key="1">
    <citation type="submission" date="2024-01" db="EMBL/GenBank/DDBJ databases">
        <authorList>
            <person name="Webb A."/>
        </authorList>
    </citation>
    <scope>NUCLEOTIDE SEQUENCE</scope>
    <source>
        <strain evidence="3">Pm1</strain>
    </source>
</reference>
<name>A0AAV1UTM3_9STRA</name>
<dbReference type="EMBL" id="CAKLBY020000225">
    <property type="protein sequence ID" value="CAK7936765.1"/>
    <property type="molecule type" value="Genomic_DNA"/>
</dbReference>
<accession>A0AAV1UTM3</accession>
<dbReference type="AlphaFoldDB" id="A0AAV1UTM3"/>
<organism evidence="3 4">
    <name type="scientific">Peronospora matthiolae</name>
    <dbReference type="NCBI Taxonomy" id="2874970"/>
    <lineage>
        <taxon>Eukaryota</taxon>
        <taxon>Sar</taxon>
        <taxon>Stramenopiles</taxon>
        <taxon>Oomycota</taxon>
        <taxon>Peronosporomycetes</taxon>
        <taxon>Peronosporales</taxon>
        <taxon>Peronosporaceae</taxon>
        <taxon>Peronospora</taxon>
    </lineage>
</organism>
<evidence type="ECO:0000256" key="2">
    <source>
        <dbReference type="SAM" id="SignalP"/>
    </source>
</evidence>
<evidence type="ECO:0000313" key="3">
    <source>
        <dbReference type="EMBL" id="CAK7936765.1"/>
    </source>
</evidence>
<keyword evidence="2" id="KW-0732">Signal</keyword>
<feature type="signal peptide" evidence="2">
    <location>
        <begin position="1"/>
        <end position="24"/>
    </location>
</feature>